<feature type="compositionally biased region" description="Acidic residues" evidence="1">
    <location>
        <begin position="331"/>
        <end position="340"/>
    </location>
</feature>
<name>A0ABQ0APW0_9RHOB</name>
<reference evidence="3 4" key="1">
    <citation type="submission" date="2024-04" db="EMBL/GenBank/DDBJ databases">
        <title>Draft genome sequence of Pseudophaeobacter arcticus NBRC 116598.</title>
        <authorList>
            <person name="Miyakawa T."/>
            <person name="Kusuya Y."/>
            <person name="Miura T."/>
        </authorList>
    </citation>
    <scope>NUCLEOTIDE SEQUENCE [LARGE SCALE GENOMIC DNA]</scope>
    <source>
        <strain evidence="3 4">SU-CL00105</strain>
    </source>
</reference>
<feature type="region of interest" description="Disordered" evidence="1">
    <location>
        <begin position="488"/>
        <end position="538"/>
    </location>
</feature>
<feature type="compositionally biased region" description="Low complexity" evidence="1">
    <location>
        <begin position="512"/>
        <end position="525"/>
    </location>
</feature>
<gene>
    <name evidence="3" type="ORF">NBRC116598_33620</name>
</gene>
<feature type="region of interest" description="Disordered" evidence="1">
    <location>
        <begin position="1221"/>
        <end position="1300"/>
    </location>
</feature>
<feature type="region of interest" description="Disordered" evidence="1">
    <location>
        <begin position="550"/>
        <end position="593"/>
    </location>
</feature>
<evidence type="ECO:0000259" key="2">
    <source>
        <dbReference type="Pfam" id="PF05943"/>
    </source>
</evidence>
<feature type="region of interest" description="Disordered" evidence="1">
    <location>
        <begin position="310"/>
        <end position="381"/>
    </location>
</feature>
<comment type="caution">
    <text evidence="3">The sequence shown here is derived from an EMBL/GenBank/DDBJ whole genome shotgun (WGS) entry which is preliminary data.</text>
</comment>
<organism evidence="3 4">
    <name type="scientific">Pseudophaeobacter arcticus</name>
    <dbReference type="NCBI Taxonomy" id="385492"/>
    <lineage>
        <taxon>Bacteria</taxon>
        <taxon>Pseudomonadati</taxon>
        <taxon>Pseudomonadota</taxon>
        <taxon>Alphaproteobacteria</taxon>
        <taxon>Rhodobacterales</taxon>
        <taxon>Paracoccaceae</taxon>
        <taxon>Pseudophaeobacter</taxon>
    </lineage>
</organism>
<dbReference type="InterPro" id="IPR044031">
    <property type="entry name" value="TssC1_N"/>
</dbReference>
<dbReference type="Pfam" id="PF05591">
    <property type="entry name" value="T6SS_VipA"/>
    <property type="match status" value="1"/>
</dbReference>
<keyword evidence="4" id="KW-1185">Reference proteome</keyword>
<dbReference type="NCBIfam" id="TIGR03358">
    <property type="entry name" value="VI_chp_5"/>
    <property type="match status" value="1"/>
</dbReference>
<feature type="compositionally biased region" description="Low complexity" evidence="1">
    <location>
        <begin position="570"/>
        <end position="581"/>
    </location>
</feature>
<feature type="compositionally biased region" description="Acidic residues" evidence="1">
    <location>
        <begin position="1265"/>
        <end position="1284"/>
    </location>
</feature>
<dbReference type="PANTHER" id="PTHR35850">
    <property type="entry name" value="CYTOPLASMIC PROTEIN-RELATED"/>
    <property type="match status" value="1"/>
</dbReference>
<evidence type="ECO:0000256" key="1">
    <source>
        <dbReference type="SAM" id="MobiDB-lite"/>
    </source>
</evidence>
<evidence type="ECO:0000313" key="4">
    <source>
        <dbReference type="Proteomes" id="UP001441944"/>
    </source>
</evidence>
<sequence length="1333" mass="139327">MADSSQKFVGRNRAPRVQIEYDVELYGAEKKVQLPFVMGVMSDLLGKSSTPQPAIADRKFLEIDVDNFDDRMKAMAPRAAFTVPNTLTGEGNLSIDLTFERMKDFSPGAIASKVDSLRPLLEARNQLQTLMAYMDGKTGAEELIEKILQNPALMSTLAEGGATSAADQDSALGSLRALEVPEAEPDTSDDVLASLAAQPPSETEQGDGVSDALASLAANTPEDLPQPETGAETDAALAALAASAPREPAQADTGETALAALRNLDPVAEDPPEDTTDVLGDLARAGEELQQPETPSNDGILQDLAATEIPEAAAPDPLADILSDLEAAQPEPEEGADDLADVLGSLQDAALPEEGSDDGDLSGAILDELAAQEPEPATDAEADDLAALLDDLSAVAPDEAEREGIDLTEVLGSLADSEAEPDSVPQVGDILADVVTSTPVTAAEDAVGDDLADILGALDLGEETGGSEDDVDLQDMLAGLAPAEQDVLDDTSELDDVLAGLEQSDAPLAPEAANDLNDLLSDLASTAPAEDGGDSAEEASLEGLLADLDLEEDSPDAAVDVDSILSDLEAAPGPNPAAGDATEGSEAAETSLSELLGATDAVETDLDDLLGSSDAGESTSEEELDLDDLLGDLTSDLAEGLDDPEAATDSAAIDTAKSAGLDDLLADLDDAADTGPVAESQEDVAQDLSDDLMDLDALLGDLESDTAAADTAQSAELGGGQVEAEQQAVFAEPEFAYGTISAERPAAQQLTRKRFRIALFGDFSGRAARGQVETGDALAQRPGILLDPDTVEEVIEGFASPLILPIGQNEGGISVNLKEFDDLHPDELFENVTLFSELVSLRDQLQSGVTVEHASRSLAAWAAQYGTPVRAPKRTSASNSVPADRRLSAFQQLIGDAENSLREASPIDELLARVVGPYIRALPNPEVPAMQAAVDAALSDAMRLVLHHPEFQALEAQWRSLDLIARSVEVDDSLEVVLYDVSAEELAADLASQDDLASCGLTRLLSEEPMDSELGRGGYSALIGMYGFEETPPHAELLGRIARVAAHVDAPFFASLSPEFLKTEKKDRPAVVANAWDTLQQMPESGHLALASPRFLLRRPYGAKSNPVDAFDFEEFSETEGLKGMLWGNPVVLVTILLARSFKQNGASMQLGSIMSLGGMPYHTVNDRFGDQLALPCTERNIDLDKIALANERGVMAISAVKGRDELRLTSFSSVAGSEVLGPWSGVPAPAPSPADPREKAGIAAAEPADATPQSVEDNGGSQADDLDLSDLGLDDLGLDDLDLGDAATGDTADEAGDLDDLDALLAGFGDDTDTEENDDEMDAELAALLADL</sequence>
<evidence type="ECO:0000313" key="3">
    <source>
        <dbReference type="EMBL" id="GAA6197917.1"/>
    </source>
</evidence>
<dbReference type="Proteomes" id="UP001441944">
    <property type="component" value="Unassembled WGS sequence"/>
</dbReference>
<proteinExistence type="predicted"/>
<dbReference type="PANTHER" id="PTHR35850:SF1">
    <property type="entry name" value="TYPE VI SECRETION SYSTEM SHEATH PROTEIN TSSB1"/>
    <property type="match status" value="1"/>
</dbReference>
<dbReference type="EMBL" id="BAABWU010000016">
    <property type="protein sequence ID" value="GAA6197917.1"/>
    <property type="molecule type" value="Genomic_DNA"/>
</dbReference>
<feature type="domain" description="TssC1 N-terminal" evidence="2">
    <location>
        <begin position="932"/>
        <end position="1215"/>
    </location>
</feature>
<protein>
    <recommendedName>
        <fullName evidence="2">TssC1 N-terminal domain-containing protein</fullName>
    </recommendedName>
</protein>
<dbReference type="Pfam" id="PF05943">
    <property type="entry name" value="VipB"/>
    <property type="match status" value="1"/>
</dbReference>
<feature type="compositionally biased region" description="Polar residues" evidence="1">
    <location>
        <begin position="1252"/>
        <end position="1262"/>
    </location>
</feature>
<dbReference type="InterPro" id="IPR008312">
    <property type="entry name" value="T6SS_TssB1"/>
</dbReference>
<accession>A0ABQ0APW0</accession>